<dbReference type="InterPro" id="IPR036942">
    <property type="entry name" value="Beta-barrel_TonB_sf"/>
</dbReference>
<dbReference type="GO" id="GO:0009279">
    <property type="term" value="C:cell outer membrane"/>
    <property type="evidence" value="ECO:0007669"/>
    <property type="project" value="UniProtKB-SubCell"/>
</dbReference>
<dbReference type="Pfam" id="PF13620">
    <property type="entry name" value="CarboxypepD_reg"/>
    <property type="match status" value="1"/>
</dbReference>
<sequence>MEIVHAQIMKTFVILTGFLSACFTSFGQLGELKGRVTDGNQKPVEYATALVLSAADSSMVKGGLTDTTGRFAINSLPLGAYRLRITALGFASFTSQFIMVSSHESVMDVGSIRLTAESKNLGEIIVKGERPVVEQSMGKLVLNVTNSFFKTATNALDVLRRAPGLLVNQDGAISVKGQYTPVVYIDGKQLPLTADELRGLAASDIDQVEVITNASAQFDGETRAVINIKLKRDKALGWKGSLYSGYRQNQRYTGGEVGGSATYKTKQWAYYGRVGYSLSNDYLLGLGRRVVQSSTGRTEFNNDQLYKWTSKPLTYQFSADLTANASHQFGVLVKGNATASTDQLTNLNQQTDYANERVNTVLLQTLNVNQSRNQSVAIDLNYKGKLNERGDELTVFLDYASYNTQKGQDFRNDYRSFEGIAQRSPMVMRGQFPSTIRIRSFRADYSHPFGKMGKFEAGTKLTWTTTDSDLRYDTLAAEGFVFDPSRSNHFLYDEKITAAYAQLSQEWGNTQLQAGLRVENTRSVGNSLTLNNSVDRSYFRWLPSVKVQQKLSETDMVSAGFSRKMRRPAFWELNPFTLYVDPYMYTEGNPFLLPVTNNTLDLTYTHRDVTFSLNYTLDKDVFVQLPIQDDQTKIVRYTRVNLDTQRRAWFDVAVTHALTKWWKTQHYAQLQYAQTQSAYPTGGLINTQAWSYYLDGRHTFTLGKGYNLDLSYYYSSPSASYIYTVASNGTLSLGLQKSVLKGRGNLQINANDLLNTYRELFYGQFANLDVWTLQKRNSRQLTLRFTYTFGRSTFNRNNRNSGSAEEEGRAR</sequence>
<comment type="subcellular location">
    <subcellularLocation>
        <location evidence="1">Cell outer membrane</location>
    </subcellularLocation>
</comment>
<keyword evidence="2" id="KW-0472">Membrane</keyword>
<keyword evidence="3" id="KW-0998">Cell outer membrane</keyword>
<protein>
    <submittedName>
        <fullName evidence="5">TonB-dependent receptor</fullName>
    </submittedName>
</protein>
<evidence type="ECO:0000256" key="1">
    <source>
        <dbReference type="ARBA" id="ARBA00004442"/>
    </source>
</evidence>
<organism evidence="5 6">
    <name type="scientific">Spirosoma endbachense</name>
    <dbReference type="NCBI Taxonomy" id="2666025"/>
    <lineage>
        <taxon>Bacteria</taxon>
        <taxon>Pseudomonadati</taxon>
        <taxon>Bacteroidota</taxon>
        <taxon>Cytophagia</taxon>
        <taxon>Cytophagales</taxon>
        <taxon>Cytophagaceae</taxon>
        <taxon>Spirosoma</taxon>
    </lineage>
</organism>
<dbReference type="InterPro" id="IPR008969">
    <property type="entry name" value="CarboxyPept-like_regulatory"/>
</dbReference>
<accession>A0A6P1VNA4</accession>
<dbReference type="Pfam" id="PF14905">
    <property type="entry name" value="OMP_b-brl_3"/>
    <property type="match status" value="1"/>
</dbReference>
<dbReference type="Proteomes" id="UP000464577">
    <property type="component" value="Chromosome"/>
</dbReference>
<keyword evidence="6" id="KW-1185">Reference proteome</keyword>
<dbReference type="KEGG" id="senf:GJR95_05825"/>
<dbReference type="AlphaFoldDB" id="A0A6P1VNA4"/>
<dbReference type="PANTHER" id="PTHR40980">
    <property type="entry name" value="PLUG DOMAIN-CONTAINING PROTEIN"/>
    <property type="match status" value="1"/>
</dbReference>
<dbReference type="Gene3D" id="2.40.170.20">
    <property type="entry name" value="TonB-dependent receptor, beta-barrel domain"/>
    <property type="match status" value="1"/>
</dbReference>
<feature type="domain" description="Outer membrane protein beta-barrel" evidence="4">
    <location>
        <begin position="385"/>
        <end position="787"/>
    </location>
</feature>
<gene>
    <name evidence="5" type="ORF">GJR95_05825</name>
</gene>
<evidence type="ECO:0000313" key="6">
    <source>
        <dbReference type="Proteomes" id="UP000464577"/>
    </source>
</evidence>
<dbReference type="Gene3D" id="2.60.40.1120">
    <property type="entry name" value="Carboxypeptidase-like, regulatory domain"/>
    <property type="match status" value="1"/>
</dbReference>
<evidence type="ECO:0000256" key="3">
    <source>
        <dbReference type="ARBA" id="ARBA00023237"/>
    </source>
</evidence>
<dbReference type="Gene3D" id="2.170.130.10">
    <property type="entry name" value="TonB-dependent receptor, plug domain"/>
    <property type="match status" value="1"/>
</dbReference>
<dbReference type="SUPFAM" id="SSF56935">
    <property type="entry name" value="Porins"/>
    <property type="match status" value="1"/>
</dbReference>
<evidence type="ECO:0000259" key="4">
    <source>
        <dbReference type="Pfam" id="PF14905"/>
    </source>
</evidence>
<dbReference type="InterPro" id="IPR041700">
    <property type="entry name" value="OMP_b-brl_3"/>
</dbReference>
<reference evidence="5 6" key="1">
    <citation type="submission" date="2019-11" db="EMBL/GenBank/DDBJ databases">
        <title>Spirosoma endbachense sp. nov., isolated from a natural salt meadow.</title>
        <authorList>
            <person name="Rojas J."/>
            <person name="Ambika Manirajan B."/>
            <person name="Ratering S."/>
            <person name="Suarez C."/>
            <person name="Geissler-Plaum R."/>
            <person name="Schnell S."/>
        </authorList>
    </citation>
    <scope>NUCLEOTIDE SEQUENCE [LARGE SCALE GENOMIC DNA]</scope>
    <source>
        <strain evidence="5 6">I-24</strain>
    </source>
</reference>
<evidence type="ECO:0000313" key="5">
    <source>
        <dbReference type="EMBL" id="QHV94563.1"/>
    </source>
</evidence>
<evidence type="ECO:0000256" key="2">
    <source>
        <dbReference type="ARBA" id="ARBA00023136"/>
    </source>
</evidence>
<keyword evidence="5" id="KW-0675">Receptor</keyword>
<dbReference type="InterPro" id="IPR037066">
    <property type="entry name" value="Plug_dom_sf"/>
</dbReference>
<dbReference type="PANTHER" id="PTHR40980:SF4">
    <property type="entry name" value="TONB-DEPENDENT RECEPTOR-LIKE BETA-BARREL DOMAIN-CONTAINING PROTEIN"/>
    <property type="match status" value="1"/>
</dbReference>
<name>A0A6P1VNA4_9BACT</name>
<dbReference type="EMBL" id="CP045997">
    <property type="protein sequence ID" value="QHV94563.1"/>
    <property type="molecule type" value="Genomic_DNA"/>
</dbReference>
<proteinExistence type="predicted"/>
<dbReference type="SUPFAM" id="SSF49464">
    <property type="entry name" value="Carboxypeptidase regulatory domain-like"/>
    <property type="match status" value="1"/>
</dbReference>